<protein>
    <submittedName>
        <fullName evidence="1">5249_t:CDS:1</fullName>
    </submittedName>
</protein>
<reference evidence="1" key="1">
    <citation type="submission" date="2021-06" db="EMBL/GenBank/DDBJ databases">
        <authorList>
            <person name="Kallberg Y."/>
            <person name="Tangrot J."/>
            <person name="Rosling A."/>
        </authorList>
    </citation>
    <scope>NUCLEOTIDE SEQUENCE</scope>
    <source>
        <strain evidence="1">MA461A</strain>
    </source>
</reference>
<dbReference type="Proteomes" id="UP000789920">
    <property type="component" value="Unassembled WGS sequence"/>
</dbReference>
<sequence>MLDQQEENILTQLISNELLTKIANNINICEAINKVIREITKQKGYI</sequence>
<name>A0ACA9RRE5_9GLOM</name>
<gene>
    <name evidence="1" type="ORF">RPERSI_LOCUS21940</name>
</gene>
<dbReference type="EMBL" id="CAJVQC010065419">
    <property type="protein sequence ID" value="CAG8805477.1"/>
    <property type="molecule type" value="Genomic_DNA"/>
</dbReference>
<evidence type="ECO:0000313" key="1">
    <source>
        <dbReference type="EMBL" id="CAG8805477.1"/>
    </source>
</evidence>
<accession>A0ACA9RRE5</accession>
<proteinExistence type="predicted"/>
<organism evidence="1 2">
    <name type="scientific">Racocetra persica</name>
    <dbReference type="NCBI Taxonomy" id="160502"/>
    <lineage>
        <taxon>Eukaryota</taxon>
        <taxon>Fungi</taxon>
        <taxon>Fungi incertae sedis</taxon>
        <taxon>Mucoromycota</taxon>
        <taxon>Glomeromycotina</taxon>
        <taxon>Glomeromycetes</taxon>
        <taxon>Diversisporales</taxon>
        <taxon>Gigasporaceae</taxon>
        <taxon>Racocetra</taxon>
    </lineage>
</organism>
<comment type="caution">
    <text evidence="1">The sequence shown here is derived from an EMBL/GenBank/DDBJ whole genome shotgun (WGS) entry which is preliminary data.</text>
</comment>
<evidence type="ECO:0000313" key="2">
    <source>
        <dbReference type="Proteomes" id="UP000789920"/>
    </source>
</evidence>
<feature type="non-terminal residue" evidence="1">
    <location>
        <position position="46"/>
    </location>
</feature>
<keyword evidence="2" id="KW-1185">Reference proteome</keyword>